<keyword evidence="2" id="KW-1185">Reference proteome</keyword>
<organism evidence="1 2">
    <name type="scientific">Nocardia vinacea</name>
    <dbReference type="NCBI Taxonomy" id="96468"/>
    <lineage>
        <taxon>Bacteria</taxon>
        <taxon>Bacillati</taxon>
        <taxon>Actinomycetota</taxon>
        <taxon>Actinomycetes</taxon>
        <taxon>Mycobacteriales</taxon>
        <taxon>Nocardiaceae</taxon>
        <taxon>Nocardia</taxon>
    </lineage>
</organism>
<protein>
    <submittedName>
        <fullName evidence="1">Uncharacterized protein</fullName>
    </submittedName>
</protein>
<proteinExistence type="predicted"/>
<evidence type="ECO:0000313" key="2">
    <source>
        <dbReference type="Proteomes" id="UP001432062"/>
    </source>
</evidence>
<name>A0ABZ1YPV1_9NOCA</name>
<gene>
    <name evidence="1" type="ORF">OG563_39420</name>
</gene>
<dbReference type="EMBL" id="CP109441">
    <property type="protein sequence ID" value="WUV45133.1"/>
    <property type="molecule type" value="Genomic_DNA"/>
</dbReference>
<dbReference type="RefSeq" id="WP_327098343.1">
    <property type="nucleotide sequence ID" value="NZ_CP109149.1"/>
</dbReference>
<dbReference type="Proteomes" id="UP001432062">
    <property type="component" value="Chromosome"/>
</dbReference>
<evidence type="ECO:0000313" key="1">
    <source>
        <dbReference type="EMBL" id="WUV45133.1"/>
    </source>
</evidence>
<sequence length="76" mass="8524">MIAYEVRRVHSCEFCGTDDQALGTDSSLDRAKSIAERDAGLALEWAWFIADGEWPLSADPGDGVYRYYIYARETTA</sequence>
<reference evidence="1" key="1">
    <citation type="submission" date="2022-10" db="EMBL/GenBank/DDBJ databases">
        <title>The complete genomes of actinobacterial strains from the NBC collection.</title>
        <authorList>
            <person name="Joergensen T.S."/>
            <person name="Alvarez Arevalo M."/>
            <person name="Sterndorff E.B."/>
            <person name="Faurdal D."/>
            <person name="Vuksanovic O."/>
            <person name="Mourched A.-S."/>
            <person name="Charusanti P."/>
            <person name="Shaw S."/>
            <person name="Blin K."/>
            <person name="Weber T."/>
        </authorList>
    </citation>
    <scope>NUCLEOTIDE SEQUENCE</scope>
    <source>
        <strain evidence="1">NBC_01482</strain>
    </source>
</reference>
<accession>A0ABZ1YPV1</accession>